<dbReference type="InterPro" id="IPR036019">
    <property type="entry name" value="MscL_channel"/>
</dbReference>
<organism evidence="10 11">
    <name type="scientific">Microlunatus soli</name>
    <dbReference type="NCBI Taxonomy" id="630515"/>
    <lineage>
        <taxon>Bacteria</taxon>
        <taxon>Bacillati</taxon>
        <taxon>Actinomycetota</taxon>
        <taxon>Actinomycetes</taxon>
        <taxon>Propionibacteriales</taxon>
        <taxon>Propionibacteriaceae</taxon>
        <taxon>Microlunatus</taxon>
    </lineage>
</organism>
<keyword evidence="4 9" id="KW-0812">Transmembrane</keyword>
<accession>A0A1H1X091</accession>
<feature type="transmembrane region" description="Helical" evidence="9">
    <location>
        <begin position="20"/>
        <end position="38"/>
    </location>
</feature>
<keyword evidence="7 9" id="KW-0472">Membrane</keyword>
<dbReference type="InterPro" id="IPR001185">
    <property type="entry name" value="MS_channel"/>
</dbReference>
<dbReference type="PANTHER" id="PTHR30266:SF2">
    <property type="entry name" value="LARGE-CONDUCTANCE MECHANOSENSITIVE CHANNEL"/>
    <property type="match status" value="1"/>
</dbReference>
<dbReference type="InterPro" id="IPR037673">
    <property type="entry name" value="MSC/AndL"/>
</dbReference>
<feature type="transmembrane region" description="Helical" evidence="9">
    <location>
        <begin position="69"/>
        <end position="90"/>
    </location>
</feature>
<dbReference type="OrthoDB" id="9810350at2"/>
<evidence type="ECO:0000256" key="8">
    <source>
        <dbReference type="ARBA" id="ARBA00023303"/>
    </source>
</evidence>
<dbReference type="RefSeq" id="WP_091527085.1">
    <property type="nucleotide sequence ID" value="NZ_LT629772.1"/>
</dbReference>
<evidence type="ECO:0000256" key="6">
    <source>
        <dbReference type="ARBA" id="ARBA00023065"/>
    </source>
</evidence>
<keyword evidence="5 9" id="KW-1133">Transmembrane helix</keyword>
<dbReference type="AlphaFoldDB" id="A0A1H1X091"/>
<dbReference type="PRINTS" id="PR01264">
    <property type="entry name" value="MECHCHANNEL"/>
</dbReference>
<dbReference type="GO" id="GO:0008381">
    <property type="term" value="F:mechanosensitive monoatomic ion channel activity"/>
    <property type="evidence" value="ECO:0007669"/>
    <property type="project" value="InterPro"/>
</dbReference>
<keyword evidence="8" id="KW-0407">Ion channel</keyword>
<evidence type="ECO:0000256" key="4">
    <source>
        <dbReference type="ARBA" id="ARBA00022692"/>
    </source>
</evidence>
<keyword evidence="6" id="KW-0406">Ion transport</keyword>
<reference evidence="10 11" key="1">
    <citation type="submission" date="2016-10" db="EMBL/GenBank/DDBJ databases">
        <authorList>
            <person name="de Groot N.N."/>
        </authorList>
    </citation>
    <scope>NUCLEOTIDE SEQUENCE [LARGE SCALE GENOMIC DNA]</scope>
    <source>
        <strain evidence="10 11">DSM 21800</strain>
    </source>
</reference>
<gene>
    <name evidence="10" type="ORF">SAMN04489812_3882</name>
</gene>
<evidence type="ECO:0000313" key="10">
    <source>
        <dbReference type="EMBL" id="SDT02733.1"/>
    </source>
</evidence>
<dbReference type="Proteomes" id="UP000199103">
    <property type="component" value="Chromosome I"/>
</dbReference>
<name>A0A1H1X091_9ACTN</name>
<evidence type="ECO:0000256" key="7">
    <source>
        <dbReference type="ARBA" id="ARBA00023136"/>
    </source>
</evidence>
<keyword evidence="11" id="KW-1185">Reference proteome</keyword>
<keyword evidence="2" id="KW-0813">Transport</keyword>
<evidence type="ECO:0000256" key="2">
    <source>
        <dbReference type="ARBA" id="ARBA00022448"/>
    </source>
</evidence>
<dbReference type="NCBIfam" id="TIGR00220">
    <property type="entry name" value="mscL"/>
    <property type="match status" value="1"/>
</dbReference>
<dbReference type="Pfam" id="PF01741">
    <property type="entry name" value="MscL"/>
    <property type="match status" value="1"/>
</dbReference>
<evidence type="ECO:0000256" key="9">
    <source>
        <dbReference type="SAM" id="Phobius"/>
    </source>
</evidence>
<evidence type="ECO:0000256" key="5">
    <source>
        <dbReference type="ARBA" id="ARBA00022989"/>
    </source>
</evidence>
<comment type="subcellular location">
    <subcellularLocation>
        <location evidence="1">Membrane</location>
        <topology evidence="1">Multi-pass membrane protein</topology>
    </subcellularLocation>
</comment>
<evidence type="ECO:0000313" key="11">
    <source>
        <dbReference type="Proteomes" id="UP000199103"/>
    </source>
</evidence>
<protein>
    <submittedName>
        <fullName evidence="10">Large conductance mechanosensitive channel</fullName>
    </submittedName>
</protein>
<proteinExistence type="predicted"/>
<dbReference type="PANTHER" id="PTHR30266">
    <property type="entry name" value="MECHANOSENSITIVE CHANNEL MSCL"/>
    <property type="match status" value="1"/>
</dbReference>
<dbReference type="STRING" id="630515.SAMN04489812_3882"/>
<dbReference type="SUPFAM" id="SSF81330">
    <property type="entry name" value="Gated mechanosensitive channel"/>
    <property type="match status" value="1"/>
</dbReference>
<dbReference type="EMBL" id="LT629772">
    <property type="protein sequence ID" value="SDT02733.1"/>
    <property type="molecule type" value="Genomic_DNA"/>
</dbReference>
<sequence>MRKLWIEFKAFALGGNMLDLALGFIMGTAFAAVVQSLAKNLLMQLVAAIFGKPDFSRFSLTLNGAEIRYGAFLTDFLNFLMMAAVLFVMVKLMKKIGLGNFRAQGQMECPFCKEFVSSDALICKWCTAELEPAMVDQEEERRRHSFRRAAPEQV</sequence>
<evidence type="ECO:0000256" key="3">
    <source>
        <dbReference type="ARBA" id="ARBA00022475"/>
    </source>
</evidence>
<dbReference type="Gene3D" id="1.10.1200.120">
    <property type="entry name" value="Large-conductance mechanosensitive channel, MscL, domain 1"/>
    <property type="match status" value="1"/>
</dbReference>
<keyword evidence="3" id="KW-1003">Cell membrane</keyword>
<evidence type="ECO:0000256" key="1">
    <source>
        <dbReference type="ARBA" id="ARBA00004141"/>
    </source>
</evidence>
<dbReference type="GO" id="GO:0016020">
    <property type="term" value="C:membrane"/>
    <property type="evidence" value="ECO:0007669"/>
    <property type="project" value="UniProtKB-SubCell"/>
</dbReference>